<keyword evidence="2" id="KW-1133">Transmembrane helix</keyword>
<dbReference type="Pfam" id="PF01551">
    <property type="entry name" value="Peptidase_M23"/>
    <property type="match status" value="1"/>
</dbReference>
<evidence type="ECO:0000256" key="1">
    <source>
        <dbReference type="SAM" id="MobiDB-lite"/>
    </source>
</evidence>
<feature type="domain" description="M23ase beta-sheet core" evidence="3">
    <location>
        <begin position="33"/>
        <end position="123"/>
    </location>
</feature>
<dbReference type="RefSeq" id="WP_149324312.1">
    <property type="nucleotide sequence ID" value="NZ_CP043504.1"/>
</dbReference>
<gene>
    <name evidence="4" type="ORF">FLP23_01900</name>
</gene>
<organism evidence="4 5">
    <name type="scientific">Protaetiibacter larvae</name>
    <dbReference type="NCBI Taxonomy" id="2592654"/>
    <lineage>
        <taxon>Bacteria</taxon>
        <taxon>Bacillati</taxon>
        <taxon>Actinomycetota</taxon>
        <taxon>Actinomycetes</taxon>
        <taxon>Micrococcales</taxon>
        <taxon>Microbacteriaceae</taxon>
        <taxon>Protaetiibacter</taxon>
    </lineage>
</organism>
<feature type="region of interest" description="Disordered" evidence="1">
    <location>
        <begin position="230"/>
        <end position="282"/>
    </location>
</feature>
<evidence type="ECO:0000313" key="5">
    <source>
        <dbReference type="Proteomes" id="UP000322159"/>
    </source>
</evidence>
<protein>
    <submittedName>
        <fullName evidence="4">M23 family metallopeptidase</fullName>
    </submittedName>
</protein>
<dbReference type="Gene3D" id="2.70.70.10">
    <property type="entry name" value="Glucose Permease (Domain IIA)"/>
    <property type="match status" value="1"/>
</dbReference>
<dbReference type="Proteomes" id="UP000322159">
    <property type="component" value="Chromosome"/>
</dbReference>
<dbReference type="InterPro" id="IPR011055">
    <property type="entry name" value="Dup_hybrid_motif"/>
</dbReference>
<dbReference type="InterPro" id="IPR016047">
    <property type="entry name" value="M23ase_b-sheet_dom"/>
</dbReference>
<feature type="compositionally biased region" description="Pro residues" evidence="1">
    <location>
        <begin position="230"/>
        <end position="265"/>
    </location>
</feature>
<accession>A0A5C1Y545</accession>
<dbReference type="EMBL" id="CP043504">
    <property type="protein sequence ID" value="QEO08881.1"/>
    <property type="molecule type" value="Genomic_DNA"/>
</dbReference>
<dbReference type="GO" id="GO:0004222">
    <property type="term" value="F:metalloendopeptidase activity"/>
    <property type="evidence" value="ECO:0007669"/>
    <property type="project" value="TreeGrafter"/>
</dbReference>
<dbReference type="SUPFAM" id="SSF51261">
    <property type="entry name" value="Duplicated hybrid motif"/>
    <property type="match status" value="1"/>
</dbReference>
<keyword evidence="2" id="KW-0812">Transmembrane</keyword>
<sequence>MTTYRLPFPVSTQPKNGHWGAEYLDTGAKRANPHLGTDFAPGAGAAIPAVAAGTVVARSSSPSKVLGYTLEVLHEDGVYALYCHMRAAAAVGAGARVELGQTVGYVGATGAVTGAHLHLAFSWTKGGGSVIGATFDPIPYIAARSDPAAEEARRAQVRAIAAFLNQHAANLGRATTDADQDGVPGPRYWTLVQALGRAWGFYTGGIDGDPGPLTYAAEAHIWSTWVNLPPAAPAPEPQPAPEPTPVEQPVEQPAPEPQPEIPATPEPEEEPVTDPTPVRPPLSDEQLQAILATATKLGLEQPEQPIIPDKIAKPLWIALALAGITVPYAIGLTVIDWAAWGPSVAAQVSGATVGWLGLIGATLGLSRYAKTRS</sequence>
<dbReference type="KEGG" id="lyk:FLP23_01900"/>
<feature type="transmembrane region" description="Helical" evidence="2">
    <location>
        <begin position="315"/>
        <end position="338"/>
    </location>
</feature>
<evidence type="ECO:0000313" key="4">
    <source>
        <dbReference type="EMBL" id="QEO08881.1"/>
    </source>
</evidence>
<dbReference type="PANTHER" id="PTHR21666">
    <property type="entry name" value="PEPTIDASE-RELATED"/>
    <property type="match status" value="1"/>
</dbReference>
<dbReference type="PANTHER" id="PTHR21666:SF270">
    <property type="entry name" value="MUREIN HYDROLASE ACTIVATOR ENVC"/>
    <property type="match status" value="1"/>
</dbReference>
<reference evidence="4 5" key="1">
    <citation type="submission" date="2019-09" db="EMBL/GenBank/DDBJ databases">
        <title>Genome sequencing of strain KACC 19322.</title>
        <authorList>
            <person name="Heo J."/>
            <person name="Kim S.-J."/>
            <person name="Kim J.-S."/>
            <person name="Hong S.-B."/>
            <person name="Kwon S.-W."/>
        </authorList>
    </citation>
    <scope>NUCLEOTIDE SEQUENCE [LARGE SCALE GENOMIC DNA]</scope>
    <source>
        <strain evidence="4 5">KACC 19322</strain>
    </source>
</reference>
<keyword evidence="2" id="KW-0472">Membrane</keyword>
<keyword evidence="5" id="KW-1185">Reference proteome</keyword>
<proteinExistence type="predicted"/>
<dbReference type="OrthoDB" id="8210007at2"/>
<dbReference type="InterPro" id="IPR050570">
    <property type="entry name" value="Cell_wall_metabolism_enzyme"/>
</dbReference>
<evidence type="ECO:0000256" key="2">
    <source>
        <dbReference type="SAM" id="Phobius"/>
    </source>
</evidence>
<evidence type="ECO:0000259" key="3">
    <source>
        <dbReference type="Pfam" id="PF01551"/>
    </source>
</evidence>
<dbReference type="CDD" id="cd12797">
    <property type="entry name" value="M23_peptidase"/>
    <property type="match status" value="1"/>
</dbReference>
<dbReference type="AlphaFoldDB" id="A0A5C1Y545"/>
<feature type="transmembrane region" description="Helical" evidence="2">
    <location>
        <begin position="344"/>
        <end position="365"/>
    </location>
</feature>
<name>A0A5C1Y545_9MICO</name>